<dbReference type="EMBL" id="JAUTXT010000003">
    <property type="protein sequence ID" value="KAK3679082.1"/>
    <property type="molecule type" value="Genomic_DNA"/>
</dbReference>
<accession>A0AAE1C5S2</accession>
<dbReference type="AlphaFoldDB" id="A0AAE1C5S2"/>
<protein>
    <submittedName>
        <fullName evidence="1">Uncharacterized protein</fullName>
    </submittedName>
</protein>
<organism evidence="1 2">
    <name type="scientific">Recurvomyces mirabilis</name>
    <dbReference type="NCBI Taxonomy" id="574656"/>
    <lineage>
        <taxon>Eukaryota</taxon>
        <taxon>Fungi</taxon>
        <taxon>Dikarya</taxon>
        <taxon>Ascomycota</taxon>
        <taxon>Pezizomycotina</taxon>
        <taxon>Dothideomycetes</taxon>
        <taxon>Dothideomycetidae</taxon>
        <taxon>Mycosphaerellales</taxon>
        <taxon>Teratosphaeriaceae</taxon>
        <taxon>Recurvomyces</taxon>
    </lineage>
</organism>
<sequence>MEKVARITGIRATDVILVGGFGASPYLKQELEEICTDFDSTLRRPDETKSVTAVVQGAVVYGIEKLRHKEVIRVVEVLDSFGVRHLEGPIEWIIKKGDIVLSGQKRVVESRPFWYNAGANSRGRQQYSVYRYFDRKRPLRSLPDKWATSYKEMIEVGVITTGPGNDLGRFSSRSHQERPSRAADELHFEGMGPKVGPVKWRFTLDGVSLKVELFVRETVVGSCNITVELSNSKPAGDSGQGYK</sequence>
<evidence type="ECO:0000313" key="2">
    <source>
        <dbReference type="Proteomes" id="UP001274830"/>
    </source>
</evidence>
<proteinExistence type="predicted"/>
<evidence type="ECO:0000313" key="1">
    <source>
        <dbReference type="EMBL" id="KAK3679082.1"/>
    </source>
</evidence>
<name>A0AAE1C5S2_9PEZI</name>
<gene>
    <name evidence="1" type="ORF">LTR78_001535</name>
</gene>
<keyword evidence="2" id="KW-1185">Reference proteome</keyword>
<dbReference type="Proteomes" id="UP001274830">
    <property type="component" value="Unassembled WGS sequence"/>
</dbReference>
<comment type="caution">
    <text evidence="1">The sequence shown here is derived from an EMBL/GenBank/DDBJ whole genome shotgun (WGS) entry which is preliminary data.</text>
</comment>
<reference evidence="1" key="1">
    <citation type="submission" date="2023-07" db="EMBL/GenBank/DDBJ databases">
        <title>Black Yeasts Isolated from many extreme environments.</title>
        <authorList>
            <person name="Coleine C."/>
            <person name="Stajich J.E."/>
            <person name="Selbmann L."/>
        </authorList>
    </citation>
    <scope>NUCLEOTIDE SEQUENCE</scope>
    <source>
        <strain evidence="1">CCFEE 5485</strain>
    </source>
</reference>